<keyword evidence="4" id="KW-0812">Transmembrane</keyword>
<dbReference type="GO" id="GO:0005743">
    <property type="term" value="C:mitochondrial inner membrane"/>
    <property type="evidence" value="ECO:0007669"/>
    <property type="project" value="TreeGrafter"/>
</dbReference>
<evidence type="ECO:0000256" key="8">
    <source>
        <dbReference type="ARBA" id="ARBA00023136"/>
    </source>
</evidence>
<reference evidence="10" key="2">
    <citation type="submission" date="2018-07" db="EMBL/GenBank/DDBJ databases">
        <authorList>
            <person name="Quirk P.G."/>
            <person name="Krulwich T.A."/>
        </authorList>
    </citation>
    <scope>NUCLEOTIDE SEQUENCE</scope>
</reference>
<evidence type="ECO:0000313" key="9">
    <source>
        <dbReference type="EMBL" id="SSX13618.1"/>
    </source>
</evidence>
<comment type="similarity">
    <text evidence="2">Belongs to the sideroflexin family.</text>
</comment>
<dbReference type="InterPro" id="IPR004686">
    <property type="entry name" value="Mtc"/>
</dbReference>
<evidence type="ECO:0000256" key="4">
    <source>
        <dbReference type="ARBA" id="ARBA00022692"/>
    </source>
</evidence>
<dbReference type="VEuPathDB" id="VectorBase:CSON005875"/>
<protein>
    <submittedName>
        <fullName evidence="10">CSON005875 protein</fullName>
    </submittedName>
</protein>
<keyword evidence="7" id="KW-0496">Mitochondrion</keyword>
<evidence type="ECO:0000256" key="1">
    <source>
        <dbReference type="ARBA" id="ARBA00004225"/>
    </source>
</evidence>
<dbReference type="PANTHER" id="PTHR11153:SF8">
    <property type="entry name" value="SIDEROFLEXIN-1"/>
    <property type="match status" value="1"/>
</dbReference>
<dbReference type="EMBL" id="UFQT01002263">
    <property type="protein sequence ID" value="SSX33044.1"/>
    <property type="molecule type" value="Genomic_DNA"/>
</dbReference>
<keyword evidence="8" id="KW-0472">Membrane</keyword>
<comment type="subcellular location">
    <subcellularLocation>
        <location evidence="1">Mitochondrion membrane</location>
        <topology evidence="1">Multi-pass membrane protein</topology>
    </subcellularLocation>
</comment>
<reference evidence="9" key="1">
    <citation type="submission" date="2018-04" db="EMBL/GenBank/DDBJ databases">
        <authorList>
            <person name="Go L.Y."/>
            <person name="Mitchell J.A."/>
        </authorList>
    </citation>
    <scope>NUCLEOTIDE SEQUENCE</scope>
    <source>
        <tissue evidence="9">Whole organism</tissue>
    </source>
</reference>
<evidence type="ECO:0000256" key="3">
    <source>
        <dbReference type="ARBA" id="ARBA00022448"/>
    </source>
</evidence>
<dbReference type="Pfam" id="PF03820">
    <property type="entry name" value="SFXNs"/>
    <property type="match status" value="1"/>
</dbReference>
<dbReference type="GO" id="GO:0140300">
    <property type="term" value="P:serine import into mitochondrion"/>
    <property type="evidence" value="ECO:0007669"/>
    <property type="project" value="TreeGrafter"/>
</dbReference>
<evidence type="ECO:0000256" key="7">
    <source>
        <dbReference type="ARBA" id="ARBA00023128"/>
    </source>
</evidence>
<keyword evidence="3" id="KW-0813">Transport</keyword>
<dbReference type="EMBL" id="UFQS01002263">
    <property type="protein sequence ID" value="SSX13618.1"/>
    <property type="molecule type" value="Genomic_DNA"/>
</dbReference>
<evidence type="ECO:0000313" key="10">
    <source>
        <dbReference type="EMBL" id="SSX33044.1"/>
    </source>
</evidence>
<evidence type="ECO:0000256" key="5">
    <source>
        <dbReference type="ARBA" id="ARBA00022970"/>
    </source>
</evidence>
<sequence>MSLPKIDVTKPKYDQSTYFNRAKHFILVTNPLNVLASNAELENAAQILKKYKNSEPLPEVTSVDQLWKAKYLYDSAFHPDTGEKMTLIGRMSAQVPMNMTITGIITRAIFMTWSI</sequence>
<dbReference type="GO" id="GO:0015075">
    <property type="term" value="F:monoatomic ion transmembrane transporter activity"/>
    <property type="evidence" value="ECO:0007669"/>
    <property type="project" value="InterPro"/>
</dbReference>
<evidence type="ECO:0000256" key="2">
    <source>
        <dbReference type="ARBA" id="ARBA00005974"/>
    </source>
</evidence>
<proteinExistence type="inferred from homology"/>
<organism evidence="10">
    <name type="scientific">Culicoides sonorensis</name>
    <name type="common">Biting midge</name>
    <dbReference type="NCBI Taxonomy" id="179676"/>
    <lineage>
        <taxon>Eukaryota</taxon>
        <taxon>Metazoa</taxon>
        <taxon>Ecdysozoa</taxon>
        <taxon>Arthropoda</taxon>
        <taxon>Hexapoda</taxon>
        <taxon>Insecta</taxon>
        <taxon>Pterygota</taxon>
        <taxon>Neoptera</taxon>
        <taxon>Endopterygota</taxon>
        <taxon>Diptera</taxon>
        <taxon>Nematocera</taxon>
        <taxon>Chironomoidea</taxon>
        <taxon>Ceratopogonidae</taxon>
        <taxon>Ceratopogoninae</taxon>
        <taxon>Culicoides</taxon>
        <taxon>Monoculicoides</taxon>
    </lineage>
</organism>
<dbReference type="AlphaFoldDB" id="A0A336MR82"/>
<keyword evidence="5" id="KW-0029">Amino-acid transport</keyword>
<keyword evidence="6" id="KW-1133">Transmembrane helix</keyword>
<gene>
    <name evidence="10" type="primary">CSON005875</name>
</gene>
<dbReference type="PANTHER" id="PTHR11153">
    <property type="entry name" value="SIDEROFLEXIN"/>
    <property type="match status" value="1"/>
</dbReference>
<dbReference type="OMA" id="CTESRNF"/>
<accession>A0A336MR82</accession>
<evidence type="ECO:0000256" key="6">
    <source>
        <dbReference type="ARBA" id="ARBA00022989"/>
    </source>
</evidence>
<name>A0A336MR82_CULSO</name>